<dbReference type="RefSeq" id="WP_117956298.1">
    <property type="nucleotide sequence ID" value="NZ_QRAN01000018.1"/>
</dbReference>
<sequence>MDSLPFSQACENNKGPILAVLAEAFADRTRVLEIAAGTGQHACWFAGHLPQLQWQPTELAQNLPVLAPRCGAYDGANLLPPCALDVSSRPWPCGDFPDAVFTANSLHIMPWDSVQDLFAELGARAAGDTLLAIYGPFNYRGQYTSDSNARFDQWLAQQSRHSAIRDFEQVDALAVATGFALEADAGMPANNRLLLWRKA</sequence>
<comment type="caution">
    <text evidence="1">The sequence shown here is derived from an EMBL/GenBank/DDBJ whole genome shotgun (WGS) entry which is preliminary data.</text>
</comment>
<dbReference type="Gene3D" id="3.40.50.150">
    <property type="entry name" value="Vaccinia Virus protein VP39"/>
    <property type="match status" value="1"/>
</dbReference>
<keyword evidence="2" id="KW-1185">Reference proteome</keyword>
<dbReference type="Proteomes" id="UP000265509">
    <property type="component" value="Unassembled WGS sequence"/>
</dbReference>
<dbReference type="InterPro" id="IPR010342">
    <property type="entry name" value="DUF938"/>
</dbReference>
<proteinExistence type="predicted"/>
<evidence type="ECO:0000313" key="1">
    <source>
        <dbReference type="EMBL" id="RLQ20887.1"/>
    </source>
</evidence>
<dbReference type="InterPro" id="IPR029063">
    <property type="entry name" value="SAM-dependent_MTases_sf"/>
</dbReference>
<reference evidence="1 2" key="1">
    <citation type="submission" date="2018-07" db="EMBL/GenBank/DDBJ databases">
        <title>Halioglobus sp. genome submission.</title>
        <authorList>
            <person name="Ye M.-Q."/>
            <person name="Du Z.-J."/>
        </authorList>
    </citation>
    <scope>NUCLEOTIDE SEQUENCE [LARGE SCALE GENOMIC DNA]</scope>
    <source>
        <strain evidence="1 2">U0301</strain>
    </source>
</reference>
<dbReference type="PANTHER" id="PTHR20974">
    <property type="entry name" value="UPF0585 PROTEIN CG18661"/>
    <property type="match status" value="1"/>
</dbReference>
<organism evidence="1 2">
    <name type="scientific">Seongchinamella sediminis</name>
    <dbReference type="NCBI Taxonomy" id="2283635"/>
    <lineage>
        <taxon>Bacteria</taxon>
        <taxon>Pseudomonadati</taxon>
        <taxon>Pseudomonadota</taxon>
        <taxon>Gammaproteobacteria</taxon>
        <taxon>Cellvibrionales</taxon>
        <taxon>Halieaceae</taxon>
        <taxon>Seongchinamella</taxon>
    </lineage>
</organism>
<dbReference type="AlphaFoldDB" id="A0A3L7DTF4"/>
<dbReference type="PANTHER" id="PTHR20974:SF0">
    <property type="entry name" value="UPF0585 PROTEIN CG18661"/>
    <property type="match status" value="1"/>
</dbReference>
<dbReference type="SUPFAM" id="SSF53335">
    <property type="entry name" value="S-adenosyl-L-methionine-dependent methyltransferases"/>
    <property type="match status" value="1"/>
</dbReference>
<name>A0A3L7DTF4_9GAMM</name>
<dbReference type="OrthoDB" id="5563826at2"/>
<protein>
    <submittedName>
        <fullName evidence="1">DUF938 domain-containing protein</fullName>
    </submittedName>
</protein>
<gene>
    <name evidence="1" type="ORF">DWB85_15075</name>
</gene>
<accession>A0A3L7DTF4</accession>
<evidence type="ECO:0000313" key="2">
    <source>
        <dbReference type="Proteomes" id="UP000265509"/>
    </source>
</evidence>
<dbReference type="EMBL" id="QRAN01000018">
    <property type="protein sequence ID" value="RLQ20887.1"/>
    <property type="molecule type" value="Genomic_DNA"/>
</dbReference>
<dbReference type="Pfam" id="PF06080">
    <property type="entry name" value="DUF938"/>
    <property type="match status" value="1"/>
</dbReference>